<sequence>MMKSWLIFSFIVGSYAFFGALNTRFDESQMPNLKLIKSAERKIKNEIDAAFANFTNLFQDEFLVQTAMFQIKNSSFEEKKTFCRNKSLSDVANCISSSIREILPDWKSAMFSHALDATLEYSANVLCSENQKTLFFDKSEVLKLLQDFPKYANFVKRDEFLQSKMQKPEEKDFCLPVRVAEAYEIAAIQSRRIPLFYHENFALANQIFTTLRGKYPFMMVEECA</sequence>
<protein>
    <submittedName>
        <fullName evidence="2">Uncharacterized protein</fullName>
    </submittedName>
</protein>
<evidence type="ECO:0000313" key="1">
    <source>
        <dbReference type="Proteomes" id="UP000887580"/>
    </source>
</evidence>
<accession>A0AC35FL48</accession>
<evidence type="ECO:0000313" key="2">
    <source>
        <dbReference type="WBParaSite" id="PS1159_v2.g18018.t1"/>
    </source>
</evidence>
<organism evidence="1 2">
    <name type="scientific">Panagrolaimus sp. PS1159</name>
    <dbReference type="NCBI Taxonomy" id="55785"/>
    <lineage>
        <taxon>Eukaryota</taxon>
        <taxon>Metazoa</taxon>
        <taxon>Ecdysozoa</taxon>
        <taxon>Nematoda</taxon>
        <taxon>Chromadorea</taxon>
        <taxon>Rhabditida</taxon>
        <taxon>Tylenchina</taxon>
        <taxon>Panagrolaimomorpha</taxon>
        <taxon>Panagrolaimoidea</taxon>
        <taxon>Panagrolaimidae</taxon>
        <taxon>Panagrolaimus</taxon>
    </lineage>
</organism>
<dbReference type="Proteomes" id="UP000887580">
    <property type="component" value="Unplaced"/>
</dbReference>
<reference evidence="2" key="1">
    <citation type="submission" date="2022-11" db="UniProtKB">
        <authorList>
            <consortium name="WormBaseParasite"/>
        </authorList>
    </citation>
    <scope>IDENTIFICATION</scope>
</reference>
<name>A0AC35FL48_9BILA</name>
<dbReference type="WBParaSite" id="PS1159_v2.g18018.t1">
    <property type="protein sequence ID" value="PS1159_v2.g18018.t1"/>
    <property type="gene ID" value="PS1159_v2.g18018"/>
</dbReference>
<proteinExistence type="predicted"/>